<evidence type="ECO:0000256" key="1">
    <source>
        <dbReference type="SAM" id="MobiDB-lite"/>
    </source>
</evidence>
<dbReference type="SUPFAM" id="SSF82199">
    <property type="entry name" value="SET domain"/>
    <property type="match status" value="1"/>
</dbReference>
<accession>A0A9W6BBI1</accession>
<dbReference type="EMBL" id="BRXU01000001">
    <property type="protein sequence ID" value="GLC48730.1"/>
    <property type="molecule type" value="Genomic_DNA"/>
</dbReference>
<feature type="compositionally biased region" description="Low complexity" evidence="1">
    <location>
        <begin position="22"/>
        <end position="31"/>
    </location>
</feature>
<comment type="caution">
    <text evidence="3">The sequence shown here is derived from an EMBL/GenBank/DDBJ whole genome shotgun (WGS) entry which is preliminary data.</text>
</comment>
<name>A0A9W6BBI1_9CHLO</name>
<feature type="region of interest" description="Disordered" evidence="1">
    <location>
        <begin position="112"/>
        <end position="136"/>
    </location>
</feature>
<feature type="compositionally biased region" description="Low complexity" evidence="1">
    <location>
        <begin position="114"/>
        <end position="125"/>
    </location>
</feature>
<feature type="domain" description="SET" evidence="2">
    <location>
        <begin position="293"/>
        <end position="427"/>
    </location>
</feature>
<reference evidence="3 4" key="1">
    <citation type="journal article" date="2023" name="Commun. Biol.">
        <title>Reorganization of the ancestral sex-determining regions during the evolution of trioecy in Pleodorina starrii.</title>
        <authorList>
            <person name="Takahashi K."/>
            <person name="Suzuki S."/>
            <person name="Kawai-Toyooka H."/>
            <person name="Yamamoto K."/>
            <person name="Hamaji T."/>
            <person name="Ootsuki R."/>
            <person name="Yamaguchi H."/>
            <person name="Kawachi M."/>
            <person name="Higashiyama T."/>
            <person name="Nozaki H."/>
        </authorList>
    </citation>
    <scope>NUCLEOTIDE SEQUENCE [LARGE SCALE GENOMIC DNA]</scope>
    <source>
        <strain evidence="3 4">NIES-4479</strain>
    </source>
</reference>
<dbReference type="Gene3D" id="2.170.270.10">
    <property type="entry name" value="SET domain"/>
    <property type="match status" value="1"/>
</dbReference>
<evidence type="ECO:0000313" key="4">
    <source>
        <dbReference type="Proteomes" id="UP001165080"/>
    </source>
</evidence>
<keyword evidence="4" id="KW-1185">Reference proteome</keyword>
<feature type="region of interest" description="Disordered" evidence="1">
    <location>
        <begin position="1"/>
        <end position="56"/>
    </location>
</feature>
<sequence>MAAPLRSAPAGGDTHPRPRPRPGASSAGSSRFTGHAAAPVAARRRSHGAAAATAAPAQLQGWWRGRWGPALPAAAALGALEGGGAAAPSTAESTDTQLAQLPGQRLPDFNRVEQQQQGQQQGQQQPPVLQAGPSSPVYCEPDTLSGLLGQFINRVDGSDSGLQLDGLLAYYRRLGCSPQQLQEAVQALAPQPPLKGRATAAPPLSTAASAAGGTADVAGVLGAGGGGVGVGVSGRASLGVPEPELWTPAGPGLGPGGLTQQLQLAAWELLAAAVAAAAMAAYQSRPYGWSRRDLLEVRQSNIAGRGVFARAPIPAGTVLGSYPGRLRSAAEMVAKCEVAPLAASYAFRTGDGRFLDPTDVSGQPSPYPQPGWPWPLPTDVVLSYVNEPPKGSPGTNASVEDGPQAGELLFLAATDIPPGAEVLIDYGVTYDRSGYGRRPGG</sequence>
<dbReference type="InterPro" id="IPR046341">
    <property type="entry name" value="SET_dom_sf"/>
</dbReference>
<dbReference type="PROSITE" id="PS50280">
    <property type="entry name" value="SET"/>
    <property type="match status" value="1"/>
</dbReference>
<organism evidence="3 4">
    <name type="scientific">Pleodorina starrii</name>
    <dbReference type="NCBI Taxonomy" id="330485"/>
    <lineage>
        <taxon>Eukaryota</taxon>
        <taxon>Viridiplantae</taxon>
        <taxon>Chlorophyta</taxon>
        <taxon>core chlorophytes</taxon>
        <taxon>Chlorophyceae</taxon>
        <taxon>CS clade</taxon>
        <taxon>Chlamydomonadales</taxon>
        <taxon>Volvocaceae</taxon>
        <taxon>Pleodorina</taxon>
    </lineage>
</organism>
<protein>
    <recommendedName>
        <fullName evidence="2">SET domain-containing protein</fullName>
    </recommendedName>
</protein>
<evidence type="ECO:0000313" key="3">
    <source>
        <dbReference type="EMBL" id="GLC48730.1"/>
    </source>
</evidence>
<proteinExistence type="predicted"/>
<dbReference type="AlphaFoldDB" id="A0A9W6BBI1"/>
<gene>
    <name evidence="3" type="primary">PLEST006160</name>
    <name evidence="3" type="ORF">PLESTB_000130700</name>
</gene>
<dbReference type="Proteomes" id="UP001165080">
    <property type="component" value="Unassembled WGS sequence"/>
</dbReference>
<dbReference type="SMART" id="SM00317">
    <property type="entry name" value="SET"/>
    <property type="match status" value="1"/>
</dbReference>
<dbReference type="Pfam" id="PF00856">
    <property type="entry name" value="SET"/>
    <property type="match status" value="1"/>
</dbReference>
<dbReference type="InterPro" id="IPR001214">
    <property type="entry name" value="SET_dom"/>
</dbReference>
<evidence type="ECO:0000259" key="2">
    <source>
        <dbReference type="PROSITE" id="PS50280"/>
    </source>
</evidence>
<dbReference type="OrthoDB" id="5560686at2759"/>